<dbReference type="Gene3D" id="3.40.50.12780">
    <property type="entry name" value="N-terminal domain of ligase-like"/>
    <property type="match status" value="1"/>
</dbReference>
<reference evidence="2 3" key="1">
    <citation type="submission" date="2018-10" db="EMBL/GenBank/DDBJ databases">
        <title>Isolation of pseudouridimycin from Streptomyces albus DSM 40763.</title>
        <authorList>
            <person name="Rosenqvist P."/>
            <person name="Metsae-Ketelae M."/>
            <person name="Virta P."/>
        </authorList>
    </citation>
    <scope>NUCLEOTIDE SEQUENCE [LARGE SCALE GENOMIC DNA]</scope>
    <source>
        <strain evidence="2 3">DSM 40763</strain>
    </source>
</reference>
<dbReference type="SUPFAM" id="SSF56801">
    <property type="entry name" value="Acetyl-CoA synthetase-like"/>
    <property type="match status" value="1"/>
</dbReference>
<sequence length="201" mass="21451">VLCHAATRAVGEALGDITLVHVDAAAAPPYRCAAVPVPAAGPLLSPDGLPAPDGPVDADDVAYVIFTSGSTGRPKAVPITHRSMENYLDWAIATFGYDEHDRLAQTASPCFDASVRQLLAPLLVGATVVTVAWDLLRDPDRLLSHVERGRITVWSSVPTLWEQLLSASEQRVRHGAPPPDLSALRWIHVGGEALSPAHVRR</sequence>
<dbReference type="GO" id="GO:0031177">
    <property type="term" value="F:phosphopantetheine binding"/>
    <property type="evidence" value="ECO:0007669"/>
    <property type="project" value="TreeGrafter"/>
</dbReference>
<evidence type="ECO:0000313" key="2">
    <source>
        <dbReference type="EMBL" id="TGG79317.1"/>
    </source>
</evidence>
<name>A0A8H1L9S6_9ACTN</name>
<dbReference type="AlphaFoldDB" id="A0A8H1L9S6"/>
<evidence type="ECO:0000259" key="1">
    <source>
        <dbReference type="Pfam" id="PF00501"/>
    </source>
</evidence>
<dbReference type="PANTHER" id="PTHR45527">
    <property type="entry name" value="NONRIBOSOMAL PEPTIDE SYNTHETASE"/>
    <property type="match status" value="1"/>
</dbReference>
<dbReference type="RefSeq" id="WP_167858851.1">
    <property type="nucleotide sequence ID" value="NZ_RCIY01000081.1"/>
</dbReference>
<dbReference type="InterPro" id="IPR042099">
    <property type="entry name" value="ANL_N_sf"/>
</dbReference>
<comment type="caution">
    <text evidence="2">The sequence shown here is derived from an EMBL/GenBank/DDBJ whole genome shotgun (WGS) entry which is preliminary data.</text>
</comment>
<accession>A0A8H1L9S6</accession>
<feature type="non-terminal residue" evidence="2">
    <location>
        <position position="201"/>
    </location>
</feature>
<feature type="non-terminal residue" evidence="2">
    <location>
        <position position="1"/>
    </location>
</feature>
<dbReference type="EMBL" id="RCIY01000081">
    <property type="protein sequence ID" value="TGG79317.1"/>
    <property type="molecule type" value="Genomic_DNA"/>
</dbReference>
<organism evidence="2 3">
    <name type="scientific">Streptomyces albus</name>
    <dbReference type="NCBI Taxonomy" id="1888"/>
    <lineage>
        <taxon>Bacteria</taxon>
        <taxon>Bacillati</taxon>
        <taxon>Actinomycetota</taxon>
        <taxon>Actinomycetes</taxon>
        <taxon>Kitasatosporales</taxon>
        <taxon>Streptomycetaceae</taxon>
        <taxon>Streptomyces</taxon>
    </lineage>
</organism>
<gene>
    <name evidence="2" type="ORF">D8771_23775</name>
</gene>
<feature type="domain" description="AMP-dependent synthetase/ligase" evidence="1">
    <location>
        <begin position="42"/>
        <end position="201"/>
    </location>
</feature>
<dbReference type="InterPro" id="IPR000873">
    <property type="entry name" value="AMP-dep_synth/lig_dom"/>
</dbReference>
<dbReference type="GO" id="GO:0043041">
    <property type="term" value="P:amino acid activation for nonribosomal peptide biosynthetic process"/>
    <property type="evidence" value="ECO:0007669"/>
    <property type="project" value="TreeGrafter"/>
</dbReference>
<dbReference type="GO" id="GO:0005737">
    <property type="term" value="C:cytoplasm"/>
    <property type="evidence" value="ECO:0007669"/>
    <property type="project" value="TreeGrafter"/>
</dbReference>
<dbReference type="PANTHER" id="PTHR45527:SF1">
    <property type="entry name" value="FATTY ACID SYNTHASE"/>
    <property type="match status" value="1"/>
</dbReference>
<dbReference type="GO" id="GO:0044550">
    <property type="term" value="P:secondary metabolite biosynthetic process"/>
    <property type="evidence" value="ECO:0007669"/>
    <property type="project" value="TreeGrafter"/>
</dbReference>
<dbReference type="InterPro" id="IPR020845">
    <property type="entry name" value="AMP-binding_CS"/>
</dbReference>
<evidence type="ECO:0000313" key="3">
    <source>
        <dbReference type="Proteomes" id="UP000298111"/>
    </source>
</evidence>
<protein>
    <recommendedName>
        <fullName evidence="1">AMP-dependent synthetase/ligase domain-containing protein</fullName>
    </recommendedName>
</protein>
<dbReference type="Pfam" id="PF00501">
    <property type="entry name" value="AMP-binding"/>
    <property type="match status" value="1"/>
</dbReference>
<dbReference type="PROSITE" id="PS00455">
    <property type="entry name" value="AMP_BINDING"/>
    <property type="match status" value="1"/>
</dbReference>
<dbReference type="Proteomes" id="UP000298111">
    <property type="component" value="Unassembled WGS sequence"/>
</dbReference>
<proteinExistence type="predicted"/>